<dbReference type="InterPro" id="IPR035956">
    <property type="entry name" value="RimP_N_sf"/>
</dbReference>
<protein>
    <recommendedName>
        <fullName evidence="3">Ribosome maturation factor RimP</fullName>
    </recommendedName>
</protein>
<dbReference type="InterPro" id="IPR003728">
    <property type="entry name" value="Ribosome_maturation_RimP"/>
</dbReference>
<dbReference type="Proteomes" id="UP000056252">
    <property type="component" value="Chromosome"/>
</dbReference>
<dbReference type="NCBIfam" id="NF002531">
    <property type="entry name" value="PRK02001.1"/>
    <property type="match status" value="1"/>
</dbReference>
<dbReference type="Gene3D" id="3.30.300.70">
    <property type="entry name" value="RimP-like superfamily, N-terminal"/>
    <property type="match status" value="1"/>
</dbReference>
<dbReference type="InterPro" id="IPR028989">
    <property type="entry name" value="RimP_N"/>
</dbReference>
<dbReference type="PANTHER" id="PTHR33867">
    <property type="entry name" value="RIBOSOME MATURATION FACTOR RIMP"/>
    <property type="match status" value="1"/>
</dbReference>
<keyword evidence="7" id="KW-1185">Reference proteome</keyword>
<dbReference type="eggNOG" id="COG0779">
    <property type="taxonomic scope" value="Bacteria"/>
</dbReference>
<organism evidence="6 7">
    <name type="scientific">Hoylesella enoeca</name>
    <dbReference type="NCBI Taxonomy" id="76123"/>
    <lineage>
        <taxon>Bacteria</taxon>
        <taxon>Pseudomonadati</taxon>
        <taxon>Bacteroidota</taxon>
        <taxon>Bacteroidia</taxon>
        <taxon>Bacteroidales</taxon>
        <taxon>Prevotellaceae</taxon>
        <taxon>Hoylesella</taxon>
    </lineage>
</organism>
<evidence type="ECO:0000313" key="7">
    <source>
        <dbReference type="Proteomes" id="UP000056252"/>
    </source>
</evidence>
<evidence type="ECO:0000313" key="6">
    <source>
        <dbReference type="EMBL" id="ALO47744.1"/>
    </source>
</evidence>
<dbReference type="Pfam" id="PF02576">
    <property type="entry name" value="RimP_N"/>
    <property type="match status" value="1"/>
</dbReference>
<evidence type="ECO:0000259" key="4">
    <source>
        <dbReference type="Pfam" id="PF02576"/>
    </source>
</evidence>
<dbReference type="STRING" id="76123.AS203_00345"/>
<dbReference type="GO" id="GO:0000028">
    <property type="term" value="P:ribosomal small subunit assembly"/>
    <property type="evidence" value="ECO:0007669"/>
    <property type="project" value="TreeGrafter"/>
</dbReference>
<dbReference type="RefSeq" id="WP_025065495.1">
    <property type="nucleotide sequence ID" value="NZ_CAUPOR010000002.1"/>
</dbReference>
<dbReference type="Pfam" id="PF17384">
    <property type="entry name" value="DUF150_C"/>
    <property type="match status" value="1"/>
</dbReference>
<dbReference type="SUPFAM" id="SSF75420">
    <property type="entry name" value="YhbC-like, N-terminal domain"/>
    <property type="match status" value="1"/>
</dbReference>
<keyword evidence="1 3" id="KW-0963">Cytoplasm</keyword>
<reference evidence="7" key="1">
    <citation type="submission" date="2015-11" db="EMBL/GenBank/DDBJ databases">
        <authorList>
            <person name="Holder M.E."/>
            <person name="Ajami N.J."/>
            <person name="Petrosino J.F."/>
        </authorList>
    </citation>
    <scope>NUCLEOTIDE SEQUENCE [LARGE SCALE GENOMIC DNA]</scope>
    <source>
        <strain evidence="7">F0113</strain>
    </source>
</reference>
<dbReference type="InterPro" id="IPR028998">
    <property type="entry name" value="RimP_C"/>
</dbReference>
<evidence type="ECO:0000256" key="2">
    <source>
        <dbReference type="ARBA" id="ARBA00022517"/>
    </source>
</evidence>
<dbReference type="GO" id="GO:0005829">
    <property type="term" value="C:cytosol"/>
    <property type="evidence" value="ECO:0007669"/>
    <property type="project" value="TreeGrafter"/>
</dbReference>
<feature type="domain" description="Ribosome maturation factor RimP C-terminal" evidence="5">
    <location>
        <begin position="80"/>
        <end position="122"/>
    </location>
</feature>
<sequence>MIDKKIVKTLVDEWLTGKDYFLVGIEISQDDKIVVEIDHAEGVWIEDCVELSRYIEDHLSRDEEDYELEVGSAGLGQPFKVPQQYINFIGKEVEVMDSEGKKIKGILTNVDGNDFTVTVREKVKVEGKKRPELQDVVHEYQMDKVKYTKYIIDFK</sequence>
<dbReference type="GO" id="GO:0006412">
    <property type="term" value="P:translation"/>
    <property type="evidence" value="ECO:0007669"/>
    <property type="project" value="TreeGrafter"/>
</dbReference>
<feature type="domain" description="Ribosome maturation factor RimP N-terminal" evidence="4">
    <location>
        <begin position="11"/>
        <end position="75"/>
    </location>
</feature>
<evidence type="ECO:0000259" key="5">
    <source>
        <dbReference type="Pfam" id="PF17384"/>
    </source>
</evidence>
<dbReference type="KEGG" id="peo:AS203_00345"/>
<comment type="function">
    <text evidence="3">Required for maturation of 30S ribosomal subunits.</text>
</comment>
<keyword evidence="2 3" id="KW-0690">Ribosome biogenesis</keyword>
<name>A0A0S2KHF1_9BACT</name>
<dbReference type="HAMAP" id="MF_01077">
    <property type="entry name" value="RimP"/>
    <property type="match status" value="1"/>
</dbReference>
<proteinExistence type="inferred from homology"/>
<dbReference type="PANTHER" id="PTHR33867:SF1">
    <property type="entry name" value="RIBOSOME MATURATION FACTOR RIMP"/>
    <property type="match status" value="1"/>
</dbReference>
<gene>
    <name evidence="3" type="primary">rimP</name>
    <name evidence="6" type="ORF">AS203_00345</name>
</gene>
<comment type="subcellular location">
    <subcellularLocation>
        <location evidence="3">Cytoplasm</location>
    </subcellularLocation>
</comment>
<accession>A0A0S2KHF1</accession>
<evidence type="ECO:0000256" key="3">
    <source>
        <dbReference type="HAMAP-Rule" id="MF_01077"/>
    </source>
</evidence>
<evidence type="ECO:0000256" key="1">
    <source>
        <dbReference type="ARBA" id="ARBA00022490"/>
    </source>
</evidence>
<dbReference type="AlphaFoldDB" id="A0A0S2KHF1"/>
<dbReference type="OrthoDB" id="9789702at2"/>
<comment type="similarity">
    <text evidence="3">Belongs to the RimP family.</text>
</comment>
<dbReference type="EMBL" id="CP013195">
    <property type="protein sequence ID" value="ALO47744.1"/>
    <property type="molecule type" value="Genomic_DNA"/>
</dbReference>